<proteinExistence type="predicted"/>
<protein>
    <submittedName>
        <fullName evidence="1">Uncharacterized protein</fullName>
    </submittedName>
</protein>
<keyword evidence="2" id="KW-1185">Reference proteome</keyword>
<evidence type="ECO:0000313" key="1">
    <source>
        <dbReference type="EMBL" id="SDX66747.1"/>
    </source>
</evidence>
<reference evidence="2" key="1">
    <citation type="submission" date="2016-10" db="EMBL/GenBank/DDBJ databases">
        <authorList>
            <person name="Varghese N."/>
            <person name="Submissions S."/>
        </authorList>
    </citation>
    <scope>NUCLEOTIDE SEQUENCE [LARGE SCALE GENOMIC DNA]</scope>
    <source>
        <strain evidence="2">DSM 217</strain>
    </source>
</reference>
<gene>
    <name evidence="1" type="ORF">SAMN05421783_1519</name>
</gene>
<dbReference type="Proteomes" id="UP000198816">
    <property type="component" value="Unassembled WGS sequence"/>
</dbReference>
<accession>A0A1H3DK57</accession>
<name>A0A1H3DK57_THIRO</name>
<dbReference type="EMBL" id="FNNZ01000051">
    <property type="protein sequence ID" value="SDX66747.1"/>
    <property type="molecule type" value="Genomic_DNA"/>
</dbReference>
<dbReference type="AlphaFoldDB" id="A0A1H3DK57"/>
<organism evidence="1 2">
    <name type="scientific">Thiocapsa roseopersicina</name>
    <dbReference type="NCBI Taxonomy" id="1058"/>
    <lineage>
        <taxon>Bacteria</taxon>
        <taxon>Pseudomonadati</taxon>
        <taxon>Pseudomonadota</taxon>
        <taxon>Gammaproteobacteria</taxon>
        <taxon>Chromatiales</taxon>
        <taxon>Chromatiaceae</taxon>
        <taxon>Thiocapsa</taxon>
    </lineage>
</organism>
<sequence>MSGCPSLRARHSITSAVHRVVQSDEITNATGTRSDCNALVPSARCGYGRRLSALMQCVNGTRQTRNVPMPLACATKRESKRAVSAGHGVFLAHGRVHMAGVRSVHRGRQRCWRPSRSFAGAREARTLVRPAADRALGLARRRDDGRAREAELGHLSVRLGAALHGAEGRDLLRPGERIEAVFPEGLRMIRRGYSAGSLSA</sequence>
<evidence type="ECO:0000313" key="2">
    <source>
        <dbReference type="Proteomes" id="UP000198816"/>
    </source>
</evidence>